<name>A0A0G0HQ01_9BACT</name>
<feature type="coiled-coil region" evidence="1">
    <location>
        <begin position="40"/>
        <end position="67"/>
    </location>
</feature>
<dbReference type="Proteomes" id="UP000034333">
    <property type="component" value="Unassembled WGS sequence"/>
</dbReference>
<comment type="caution">
    <text evidence="2">The sequence shown here is derived from an EMBL/GenBank/DDBJ whole genome shotgun (WGS) entry which is preliminary data.</text>
</comment>
<dbReference type="EMBL" id="LBTN01000014">
    <property type="protein sequence ID" value="KKQ40685.1"/>
    <property type="molecule type" value="Genomic_DNA"/>
</dbReference>
<dbReference type="AlphaFoldDB" id="A0A0G0HQ01"/>
<accession>A0A0G0HQ01</accession>
<evidence type="ECO:0000313" key="3">
    <source>
        <dbReference type="Proteomes" id="UP000034333"/>
    </source>
</evidence>
<proteinExistence type="predicted"/>
<evidence type="ECO:0000313" key="2">
    <source>
        <dbReference type="EMBL" id="KKQ40685.1"/>
    </source>
</evidence>
<dbReference type="STRING" id="1619036.US58_C0014G0047"/>
<organism evidence="2 3">
    <name type="scientific">Candidatus Magasanikbacteria bacterium GW2011_GWA2_37_8</name>
    <dbReference type="NCBI Taxonomy" id="1619036"/>
    <lineage>
        <taxon>Bacteria</taxon>
        <taxon>Candidatus Magasanikiibacteriota</taxon>
    </lineage>
</organism>
<sequence>MVATNIVGSKDDATKLHVEFAKRRATETKAIVASNVSGKDAKIKQSVTDLKEEIKNVNNNLTEIQNTGANQTSAAVAKDINKDTETIKNVLQDVKDSLLAASTSSTDKTVSAAVSEAKDMVKDTNVKAVEVMVTKHLDGDNSVSKEEIKQAIDTSLQSAVTDIATSKQNADGVKVVMDAVKTEVKSMSAASTTVATATSTKELNDKITVVSGQVQEAAKQTNLVLVEGTKNATDAKDLLATDNFVQALDKVKEASEASKVAEKITDNTMQSVQTVLPTVSVNNVVKQEIVPAVVAPATTNTVNKVEVIVTPATVSNLTILPIKVTVTTTKR</sequence>
<evidence type="ECO:0000256" key="1">
    <source>
        <dbReference type="SAM" id="Coils"/>
    </source>
</evidence>
<keyword evidence="1" id="KW-0175">Coiled coil</keyword>
<protein>
    <submittedName>
        <fullName evidence="2">Uncharacterized protein</fullName>
    </submittedName>
</protein>
<gene>
    <name evidence="2" type="ORF">US58_C0014G0047</name>
</gene>
<reference evidence="2 3" key="1">
    <citation type="journal article" date="2015" name="Nature">
        <title>rRNA introns, odd ribosomes, and small enigmatic genomes across a large radiation of phyla.</title>
        <authorList>
            <person name="Brown C.T."/>
            <person name="Hug L.A."/>
            <person name="Thomas B.C."/>
            <person name="Sharon I."/>
            <person name="Castelle C.J."/>
            <person name="Singh A."/>
            <person name="Wilkins M.J."/>
            <person name="Williams K.H."/>
            <person name="Banfield J.F."/>
        </authorList>
    </citation>
    <scope>NUCLEOTIDE SEQUENCE [LARGE SCALE GENOMIC DNA]</scope>
</reference>